<reference evidence="2" key="1">
    <citation type="submission" date="2021-01" db="EMBL/GenBank/DDBJ databases">
        <authorList>
            <person name="Corre E."/>
            <person name="Pelletier E."/>
            <person name="Niang G."/>
            <person name="Scheremetjew M."/>
            <person name="Finn R."/>
            <person name="Kale V."/>
            <person name="Holt S."/>
            <person name="Cochrane G."/>
            <person name="Meng A."/>
            <person name="Brown T."/>
            <person name="Cohen L."/>
        </authorList>
    </citation>
    <scope>NUCLEOTIDE SEQUENCE</scope>
    <source>
        <strain evidence="2">RCC3387</strain>
    </source>
</reference>
<keyword evidence="1" id="KW-0472">Membrane</keyword>
<dbReference type="AlphaFoldDB" id="A0A6U6II38"/>
<feature type="transmembrane region" description="Helical" evidence="1">
    <location>
        <begin position="47"/>
        <end position="74"/>
    </location>
</feature>
<accession>A0A6U6II38</accession>
<evidence type="ECO:0000256" key="1">
    <source>
        <dbReference type="SAM" id="Phobius"/>
    </source>
</evidence>
<gene>
    <name evidence="2" type="ORF">BRAN1462_LOCUS9047</name>
</gene>
<organism evidence="2">
    <name type="scientific">Zooxanthella nutricula</name>
    <dbReference type="NCBI Taxonomy" id="1333877"/>
    <lineage>
        <taxon>Eukaryota</taxon>
        <taxon>Sar</taxon>
        <taxon>Alveolata</taxon>
        <taxon>Dinophyceae</taxon>
        <taxon>Peridiniales</taxon>
        <taxon>Peridiniales incertae sedis</taxon>
        <taxon>Zooxanthella</taxon>
    </lineage>
</organism>
<keyword evidence="1" id="KW-0812">Transmembrane</keyword>
<proteinExistence type="predicted"/>
<evidence type="ECO:0000313" key="2">
    <source>
        <dbReference type="EMBL" id="CAD9519607.1"/>
    </source>
</evidence>
<protein>
    <submittedName>
        <fullName evidence="2">Uncharacterized protein</fullName>
    </submittedName>
</protein>
<keyword evidence="1" id="KW-1133">Transmembrane helix</keyword>
<sequence>MITPTEEEALNDVPCCLTRTHSSRVYRLIAGDSDQQGSRRCLPTIGWSWVVIAAAAVSFSAAAVFAATAAGGLVGRARSAKVEGLSQDFASVPAGDHVRSPNHTRFLVRHLRKDPESTSAPEPRDPWGVALGVFSGVVETAQLALHLVTQTSTTTTTTITATTTTFTTTTRTSTTKTTTTATTTTVTTTSTTVTTTSTSTRLCTLYCFSVMRATGYEVVLMRALAEQKVSIFACEDYDVFSQGATIRIGHVVAKGIHIKHMEKGNLSKTGTTTASWLNTQLFLEAWNLVFDDGRWWQHGWTVKVDPDAVFFPDRLKVRLYSYYPAGITDGPARFVANCDRSWNGDPYELKLFGSLEVFTRNAVGMYHAHSKQCIADLDWEGWGEDFYMQECMKKLTVPVINGVSFVGDVNCHPAACTDTTKVVYHSYKDVQAYFDCWGQSHVAPKAPVTKMVMHVQ</sequence>
<dbReference type="EMBL" id="HBGW01014231">
    <property type="protein sequence ID" value="CAD9519607.1"/>
    <property type="molecule type" value="Transcribed_RNA"/>
</dbReference>
<name>A0A6U6II38_9DINO</name>